<dbReference type="RefSeq" id="WP_103123656.1">
    <property type="nucleotide sequence ID" value="NZ_DF978422.1"/>
</dbReference>
<accession>A0A2H6LCE4</accession>
<evidence type="ECO:0000256" key="1">
    <source>
        <dbReference type="SAM" id="MobiDB-lite"/>
    </source>
</evidence>
<evidence type="ECO:0000313" key="3">
    <source>
        <dbReference type="Proteomes" id="UP000236527"/>
    </source>
</evidence>
<dbReference type="AlphaFoldDB" id="A0A2H6LCE4"/>
<sequence length="105" mass="11512">MVETMTTNGKTTSETSSKARRKRERKLPTLIATGQQERKTLKLSGSISANAQEVANTKFPLLTPFVTSPESSELFVKLSRHEVVSLLSQQRFSTAGVVGYLVNLA</sequence>
<dbReference type="Proteomes" id="UP000236527">
    <property type="component" value="Unassembled WGS sequence"/>
</dbReference>
<name>A0A2H6LCE4_9NOSO</name>
<organism evidence="2 3">
    <name type="scientific">Nostoc cycadae WK-1</name>
    <dbReference type="NCBI Taxonomy" id="1861711"/>
    <lineage>
        <taxon>Bacteria</taxon>
        <taxon>Bacillati</taxon>
        <taxon>Cyanobacteriota</taxon>
        <taxon>Cyanophyceae</taxon>
        <taxon>Nostocales</taxon>
        <taxon>Nostocaceae</taxon>
        <taxon>Nostoc</taxon>
    </lineage>
</organism>
<keyword evidence="3" id="KW-1185">Reference proteome</keyword>
<gene>
    <name evidence="2" type="ORF">NCWK1_0563</name>
</gene>
<comment type="caution">
    <text evidence="2">The sequence shown here is derived from an EMBL/GenBank/DDBJ whole genome shotgun (WGS) entry which is preliminary data.</text>
</comment>
<proteinExistence type="predicted"/>
<dbReference type="EMBL" id="BDGE01000010">
    <property type="protein sequence ID" value="GBE90843.1"/>
    <property type="molecule type" value="Genomic_DNA"/>
</dbReference>
<feature type="region of interest" description="Disordered" evidence="1">
    <location>
        <begin position="1"/>
        <end position="35"/>
    </location>
</feature>
<reference evidence="3" key="1">
    <citation type="journal article" date="2018" name="Genome Announc.">
        <title>Draft Genome Sequence of the Nitrogen-Fixing and Hormogonia-Inducing Cyanobacterium Nostoc cycadae Strain WK-1, Isolated from the Coralloid Roots of Cycas revoluta.</title>
        <authorList>
            <person name="Kanesaki Y."/>
            <person name="Hirose M."/>
            <person name="Hirose Y."/>
            <person name="Fujisawa T."/>
            <person name="Nakamura Y."/>
            <person name="Watanabe S."/>
            <person name="Matsunaga S."/>
            <person name="Uchida H."/>
            <person name="Murakami A."/>
        </authorList>
    </citation>
    <scope>NUCLEOTIDE SEQUENCE [LARGE SCALE GENOMIC DNA]</scope>
    <source>
        <strain evidence="3">WK-1</strain>
    </source>
</reference>
<feature type="compositionally biased region" description="Polar residues" evidence="1">
    <location>
        <begin position="1"/>
        <end position="16"/>
    </location>
</feature>
<evidence type="ECO:0000313" key="2">
    <source>
        <dbReference type="EMBL" id="GBE90843.1"/>
    </source>
</evidence>
<protein>
    <submittedName>
        <fullName evidence="2">Uncharacterized protein</fullName>
    </submittedName>
</protein>